<dbReference type="InParanoid" id="M4BI82"/>
<keyword evidence="2" id="KW-1185">Reference proteome</keyword>
<dbReference type="Proteomes" id="UP000011713">
    <property type="component" value="Unassembled WGS sequence"/>
</dbReference>
<reference evidence="2" key="1">
    <citation type="journal article" date="2010" name="Science">
        <title>Signatures of adaptation to obligate biotrophy in the Hyaloperonospora arabidopsidis genome.</title>
        <authorList>
            <person name="Baxter L."/>
            <person name="Tripathy S."/>
            <person name="Ishaque N."/>
            <person name="Boot N."/>
            <person name="Cabral A."/>
            <person name="Kemen E."/>
            <person name="Thines M."/>
            <person name="Ah-Fong A."/>
            <person name="Anderson R."/>
            <person name="Badejoko W."/>
            <person name="Bittner-Eddy P."/>
            <person name="Boore J.L."/>
            <person name="Chibucos M.C."/>
            <person name="Coates M."/>
            <person name="Dehal P."/>
            <person name="Delehaunty K."/>
            <person name="Dong S."/>
            <person name="Downton P."/>
            <person name="Dumas B."/>
            <person name="Fabro G."/>
            <person name="Fronick C."/>
            <person name="Fuerstenberg S.I."/>
            <person name="Fulton L."/>
            <person name="Gaulin E."/>
            <person name="Govers F."/>
            <person name="Hughes L."/>
            <person name="Humphray S."/>
            <person name="Jiang R.H."/>
            <person name="Judelson H."/>
            <person name="Kamoun S."/>
            <person name="Kyung K."/>
            <person name="Meijer H."/>
            <person name="Minx P."/>
            <person name="Morris P."/>
            <person name="Nelson J."/>
            <person name="Phuntumart V."/>
            <person name="Qutob D."/>
            <person name="Rehmany A."/>
            <person name="Rougon-Cardoso A."/>
            <person name="Ryden P."/>
            <person name="Torto-Alalibo T."/>
            <person name="Studholme D."/>
            <person name="Wang Y."/>
            <person name="Win J."/>
            <person name="Wood J."/>
            <person name="Clifton S.W."/>
            <person name="Rogers J."/>
            <person name="Van den Ackerveken G."/>
            <person name="Jones J.D."/>
            <person name="McDowell J.M."/>
            <person name="Beynon J."/>
            <person name="Tyler B.M."/>
        </authorList>
    </citation>
    <scope>NUCLEOTIDE SEQUENCE [LARGE SCALE GENOMIC DNA]</scope>
    <source>
        <strain evidence="2">Emoy2</strain>
    </source>
</reference>
<dbReference type="HOGENOM" id="CLU_1963805_0_0_1"/>
<proteinExistence type="predicted"/>
<accession>M4BI82</accession>
<protein>
    <submittedName>
        <fullName evidence="1">Uncharacterized protein</fullName>
    </submittedName>
</protein>
<reference evidence="1" key="2">
    <citation type="submission" date="2015-06" db="UniProtKB">
        <authorList>
            <consortium name="EnsemblProtists"/>
        </authorList>
    </citation>
    <scope>IDENTIFICATION</scope>
    <source>
        <strain evidence="1">Emoy2</strain>
    </source>
</reference>
<sequence length="128" mass="13839">MCMPEVIVKRHDSPLTIDLSAAWKALANTNILSTSDFLLLVGRESWYMAVTGLGFSIGSDGCGVGSRQGARKSVKIGGIYTDNRSRTDSPSEDRDVNVVKTTGLVSKLTRDDVHATIDSAFSRSETKE</sequence>
<evidence type="ECO:0000313" key="2">
    <source>
        <dbReference type="Proteomes" id="UP000011713"/>
    </source>
</evidence>
<dbReference type="EMBL" id="JH598287">
    <property type="status" value="NOT_ANNOTATED_CDS"/>
    <property type="molecule type" value="Genomic_DNA"/>
</dbReference>
<dbReference type="EnsemblProtists" id="HpaT806108">
    <property type="protein sequence ID" value="HpaP806108"/>
    <property type="gene ID" value="HpaG806108"/>
</dbReference>
<dbReference type="AlphaFoldDB" id="M4BI82"/>
<evidence type="ECO:0000313" key="1">
    <source>
        <dbReference type="EnsemblProtists" id="HpaP806108"/>
    </source>
</evidence>
<organism evidence="1 2">
    <name type="scientific">Hyaloperonospora arabidopsidis (strain Emoy2)</name>
    <name type="common">Downy mildew agent</name>
    <name type="synonym">Peronospora arabidopsidis</name>
    <dbReference type="NCBI Taxonomy" id="559515"/>
    <lineage>
        <taxon>Eukaryota</taxon>
        <taxon>Sar</taxon>
        <taxon>Stramenopiles</taxon>
        <taxon>Oomycota</taxon>
        <taxon>Peronosporomycetes</taxon>
        <taxon>Peronosporales</taxon>
        <taxon>Peronosporaceae</taxon>
        <taxon>Hyaloperonospora</taxon>
    </lineage>
</organism>
<name>M4BI82_HYAAE</name>
<dbReference type="VEuPathDB" id="FungiDB:HpaG806108"/>